<dbReference type="GO" id="GO:0070095">
    <property type="term" value="F:fructose-6-phosphate binding"/>
    <property type="evidence" value="ECO:0007669"/>
    <property type="project" value="TreeGrafter"/>
</dbReference>
<dbReference type="PATRIC" id="fig|398512.5.peg.1412"/>
<dbReference type="eggNOG" id="COG0205">
    <property type="taxonomic scope" value="Bacteria"/>
</dbReference>
<evidence type="ECO:0000256" key="14">
    <source>
        <dbReference type="ARBA" id="ARBA00048070"/>
    </source>
</evidence>
<evidence type="ECO:0000256" key="10">
    <source>
        <dbReference type="ARBA" id="ARBA00022777"/>
    </source>
</evidence>
<feature type="binding site" evidence="15">
    <location>
        <position position="165"/>
    </location>
    <ligand>
        <name>substrate</name>
        <note>ligand shared between dimeric partners</note>
    </ligand>
</feature>
<dbReference type="NCBIfam" id="TIGR02482">
    <property type="entry name" value="PFKA_ATP"/>
    <property type="match status" value="1"/>
</dbReference>
<dbReference type="GO" id="GO:0016208">
    <property type="term" value="F:AMP binding"/>
    <property type="evidence" value="ECO:0007669"/>
    <property type="project" value="TreeGrafter"/>
</dbReference>
<comment type="catalytic activity">
    <reaction evidence="14 15">
        <text>beta-D-fructose 6-phosphate + ATP = beta-D-fructose 1,6-bisphosphate + ADP + H(+)</text>
        <dbReference type="Rhea" id="RHEA:16109"/>
        <dbReference type="ChEBI" id="CHEBI:15378"/>
        <dbReference type="ChEBI" id="CHEBI:30616"/>
        <dbReference type="ChEBI" id="CHEBI:32966"/>
        <dbReference type="ChEBI" id="CHEBI:57634"/>
        <dbReference type="ChEBI" id="CHEBI:456216"/>
        <dbReference type="EC" id="2.7.1.11"/>
    </reaction>
</comment>
<dbReference type="InterPro" id="IPR012828">
    <property type="entry name" value="PFKA_ATP_prok"/>
</dbReference>
<sequence length="323" mass="34556">MDNARSIGVLTSGGDAPGMNAAIRAVVRSGIHWGFKVMGIRKGYNGLINGDIFEMSLRSVSDIVHRGGTVLQTARCLPFKTEEGIQQGAAMARVFGLDSLVVIGGDGSFRGAKDLSAHGIKVVGIPGTIDNDIGCSEYTIGYDTALNTVQDALDKIRDTAYSHERCSVLEVMGRKAGYIALNVGIACGAEVVLLPEKKFEFDKDIIKPIIEGRNRGKKHYIVIVAEGVGGAIEVATEIEKITGIESRATILGHIQRGGSPTVRDRVTAGMMGVRAVELLKDGIGNRVIALREGKVVDIEINEALEMKKDIDDNLIELSKILSL</sequence>
<evidence type="ECO:0000256" key="6">
    <source>
        <dbReference type="ARBA" id="ARBA00022533"/>
    </source>
</evidence>
<dbReference type="FunFam" id="3.40.50.460:FF:000002">
    <property type="entry name" value="ATP-dependent 6-phosphofructokinase"/>
    <property type="match status" value="1"/>
</dbReference>
<dbReference type="PROSITE" id="PS00433">
    <property type="entry name" value="PHOSPHOFRUCTOKINASE"/>
    <property type="match status" value="1"/>
</dbReference>
<keyword evidence="9 15" id="KW-0547">Nucleotide-binding</keyword>
<dbReference type="GO" id="GO:0042802">
    <property type="term" value="F:identical protein binding"/>
    <property type="evidence" value="ECO:0007669"/>
    <property type="project" value="TreeGrafter"/>
</dbReference>
<feature type="binding site" description="in other chain" evidence="15">
    <location>
        <begin position="217"/>
        <end position="219"/>
    </location>
    <ligand>
        <name>ADP</name>
        <dbReference type="ChEBI" id="CHEBI:456216"/>
        <note>allosteric activator; ligand shared between dimeric partners</note>
    </ligand>
</feature>
<comment type="caution">
    <text evidence="15">Lacks conserved residue(s) required for the propagation of feature annotation.</text>
</comment>
<feature type="binding site" evidence="15">
    <location>
        <begin position="75"/>
        <end position="76"/>
    </location>
    <ligand>
        <name>ATP</name>
        <dbReference type="ChEBI" id="CHEBI:30616"/>
    </ligand>
</feature>
<comment type="caution">
    <text evidence="17">The sequence shown here is derived from an EMBL/GenBank/DDBJ whole genome shotgun (WGS) entry which is preliminary data.</text>
</comment>
<comment type="similarity">
    <text evidence="15">Belongs to the phosphofructokinase type A (PFKA) family. ATP-dependent PFK group I subfamily. Prokaryotic clade 'B1' sub-subfamily.</text>
</comment>
<evidence type="ECO:0000256" key="12">
    <source>
        <dbReference type="ARBA" id="ARBA00022842"/>
    </source>
</evidence>
<dbReference type="GO" id="GO:0005524">
    <property type="term" value="F:ATP binding"/>
    <property type="evidence" value="ECO:0007669"/>
    <property type="project" value="UniProtKB-UniRule"/>
</dbReference>
<dbReference type="InterPro" id="IPR012003">
    <property type="entry name" value="ATP_PFK_prok-type"/>
</dbReference>
<dbReference type="InterPro" id="IPR015912">
    <property type="entry name" value="Phosphofructokinase_CS"/>
</dbReference>
<dbReference type="GO" id="GO:0003872">
    <property type="term" value="F:6-phosphofructokinase activity"/>
    <property type="evidence" value="ECO:0007669"/>
    <property type="project" value="UniProtKB-UniRule"/>
</dbReference>
<dbReference type="GO" id="GO:0061621">
    <property type="term" value="P:canonical glycolysis"/>
    <property type="evidence" value="ECO:0007669"/>
    <property type="project" value="TreeGrafter"/>
</dbReference>
<comment type="cofactor">
    <cofactor evidence="1 15">
        <name>Mg(2+)</name>
        <dbReference type="ChEBI" id="CHEBI:18420"/>
    </cofactor>
</comment>
<comment type="subunit">
    <text evidence="15">Homotetramer.</text>
</comment>
<feature type="binding site" description="in other chain" evidence="15">
    <location>
        <begin position="253"/>
        <end position="256"/>
    </location>
    <ligand>
        <name>substrate</name>
        <note>ligand shared between dimeric partners</note>
    </ligand>
</feature>
<feature type="binding site" evidence="15">
    <location>
        <position position="106"/>
    </location>
    <ligand>
        <name>Mg(2+)</name>
        <dbReference type="ChEBI" id="CHEBI:18420"/>
        <note>catalytic</note>
    </ligand>
</feature>
<comment type="pathway">
    <text evidence="4 15">Carbohydrate degradation; glycolysis; D-glyceraldehyde 3-phosphate and glycerone phosphate from D-glucose: step 3/4.</text>
</comment>
<feature type="binding site" description="in other chain" evidence="15">
    <location>
        <position position="157"/>
    </location>
    <ligand>
        <name>ADP</name>
        <dbReference type="ChEBI" id="CHEBI:456216"/>
        <note>allosteric activator; ligand shared between dimeric partners</note>
    </ligand>
</feature>
<feature type="binding site" evidence="15">
    <location>
        <begin position="24"/>
        <end position="28"/>
    </location>
    <ligand>
        <name>ADP</name>
        <dbReference type="ChEBI" id="CHEBI:456216"/>
        <note>allosteric activator; ligand shared between dimeric partners</note>
    </ligand>
</feature>
<evidence type="ECO:0000256" key="9">
    <source>
        <dbReference type="ARBA" id="ARBA00022741"/>
    </source>
</evidence>
<feature type="binding site" description="in other chain" evidence="15">
    <location>
        <begin position="188"/>
        <end position="190"/>
    </location>
    <ligand>
        <name>ADP</name>
        <dbReference type="ChEBI" id="CHEBI:456216"/>
        <note>allosteric activator; ligand shared between dimeric partners</note>
    </ligand>
</feature>
<comment type="activity regulation">
    <text evidence="15">Allosterically activated by ADP and other diphosphonucleosides, and allosterically inhibited by phosphoenolpyruvate.</text>
</comment>
<evidence type="ECO:0000256" key="4">
    <source>
        <dbReference type="ARBA" id="ARBA00004679"/>
    </source>
</evidence>
<keyword evidence="11 15" id="KW-0067">ATP-binding</keyword>
<evidence type="ECO:0000256" key="2">
    <source>
        <dbReference type="ARBA" id="ARBA00002659"/>
    </source>
</evidence>
<feature type="domain" description="Phosphofructokinase" evidence="16">
    <location>
        <begin position="7"/>
        <end position="279"/>
    </location>
</feature>
<evidence type="ECO:0000256" key="5">
    <source>
        <dbReference type="ARBA" id="ARBA00022490"/>
    </source>
</evidence>
<organism evidence="17 18">
    <name type="scientific">Pseudobacteroides cellulosolvens ATCC 35603 = DSM 2933</name>
    <dbReference type="NCBI Taxonomy" id="398512"/>
    <lineage>
        <taxon>Bacteria</taxon>
        <taxon>Bacillati</taxon>
        <taxon>Bacillota</taxon>
        <taxon>Clostridia</taxon>
        <taxon>Eubacteriales</taxon>
        <taxon>Oscillospiraceae</taxon>
        <taxon>Pseudobacteroides</taxon>
    </lineage>
</organism>
<keyword evidence="6 15" id="KW-0021">Allosteric enzyme</keyword>
<feature type="binding site" evidence="15">
    <location>
        <begin position="105"/>
        <end position="108"/>
    </location>
    <ligand>
        <name>ATP</name>
        <dbReference type="ChEBI" id="CHEBI:30616"/>
    </ligand>
</feature>
<dbReference type="PRINTS" id="PR00476">
    <property type="entry name" value="PHFRCTKINASE"/>
</dbReference>
<dbReference type="EC" id="2.7.1.11" evidence="15"/>
<dbReference type="SUPFAM" id="SSF53784">
    <property type="entry name" value="Phosphofructokinase"/>
    <property type="match status" value="1"/>
</dbReference>
<reference evidence="18" key="1">
    <citation type="submission" date="2015-07" db="EMBL/GenBank/DDBJ databases">
        <title>Near-Complete Genome Sequence of the Cellulolytic Bacterium Bacteroides (Pseudobacteroides) cellulosolvens ATCC 35603.</title>
        <authorList>
            <person name="Dassa B."/>
            <person name="Utturkar S.M."/>
            <person name="Klingeman D.M."/>
            <person name="Hurt R.A."/>
            <person name="Keller M."/>
            <person name="Xu J."/>
            <person name="Reddy Y.H.K."/>
            <person name="Borovok I."/>
            <person name="Grinberg I.R."/>
            <person name="Lamed R."/>
            <person name="Zhivin O."/>
            <person name="Bayer E.A."/>
            <person name="Brown S.D."/>
        </authorList>
    </citation>
    <scope>NUCLEOTIDE SEQUENCE [LARGE SCALE GENOMIC DNA]</scope>
    <source>
        <strain evidence="18">DSM 2933</strain>
    </source>
</reference>
<comment type="function">
    <text evidence="2 15">Catalyzes the phosphorylation of D-fructose 6-phosphate to fructose 1,6-bisphosphate by ATP, the first committing step of glycolysis.</text>
</comment>
<feature type="binding site" evidence="15">
    <location>
        <position position="247"/>
    </location>
    <ligand>
        <name>substrate</name>
        <note>ligand shared between dimeric partners</note>
    </ligand>
</feature>
<dbReference type="Gene3D" id="3.40.50.450">
    <property type="match status" value="1"/>
</dbReference>
<dbReference type="GO" id="GO:0046872">
    <property type="term" value="F:metal ion binding"/>
    <property type="evidence" value="ECO:0007669"/>
    <property type="project" value="UniProtKB-KW"/>
</dbReference>
<dbReference type="EMBL" id="LGTC01000001">
    <property type="protein sequence ID" value="KNY26097.1"/>
    <property type="molecule type" value="Genomic_DNA"/>
</dbReference>
<feature type="binding site" evidence="15">
    <location>
        <position position="14"/>
    </location>
    <ligand>
        <name>ATP</name>
        <dbReference type="ChEBI" id="CHEBI:30616"/>
    </ligand>
</feature>
<dbReference type="GO" id="GO:0005945">
    <property type="term" value="C:6-phosphofructokinase complex"/>
    <property type="evidence" value="ECO:0007669"/>
    <property type="project" value="TreeGrafter"/>
</dbReference>
<dbReference type="InterPro" id="IPR022953">
    <property type="entry name" value="ATP_PFK"/>
</dbReference>
<keyword evidence="7 15" id="KW-0808">Transferase</keyword>
<evidence type="ECO:0000313" key="18">
    <source>
        <dbReference type="Proteomes" id="UP000036923"/>
    </source>
</evidence>
<dbReference type="AlphaFoldDB" id="A0A0L6JL31"/>
<accession>A0A0L6JL31</accession>
<dbReference type="OrthoDB" id="9802503at2"/>
<keyword evidence="18" id="KW-1185">Reference proteome</keyword>
<feature type="active site" description="Proton acceptor" evidence="15">
    <location>
        <position position="130"/>
    </location>
</feature>
<proteinExistence type="inferred from homology"/>
<keyword evidence="10 15" id="KW-0418">Kinase</keyword>
<dbReference type="NCBIfam" id="NF002872">
    <property type="entry name" value="PRK03202.1"/>
    <property type="match status" value="1"/>
</dbReference>
<dbReference type="PIRSF" id="PIRSF000532">
    <property type="entry name" value="ATP_PFK_prok"/>
    <property type="match status" value="1"/>
</dbReference>
<feature type="binding site" description="in other chain" evidence="15">
    <location>
        <begin position="128"/>
        <end position="130"/>
    </location>
    <ligand>
        <name>substrate</name>
        <note>ligand shared between dimeric partners</note>
    </ligand>
</feature>
<dbReference type="FunFam" id="3.40.50.450:FF:000001">
    <property type="entry name" value="ATP-dependent 6-phosphofructokinase"/>
    <property type="match status" value="1"/>
</dbReference>
<dbReference type="GO" id="GO:0006002">
    <property type="term" value="P:fructose 6-phosphate metabolic process"/>
    <property type="evidence" value="ECO:0007669"/>
    <property type="project" value="UniProtKB-UniRule"/>
</dbReference>
<evidence type="ECO:0000256" key="8">
    <source>
        <dbReference type="ARBA" id="ARBA00022723"/>
    </source>
</evidence>
<dbReference type="STRING" id="398512.Bccel_1359"/>
<feature type="binding site" description="in other chain" evidence="15">
    <location>
        <position position="215"/>
    </location>
    <ligand>
        <name>ADP</name>
        <dbReference type="ChEBI" id="CHEBI:456216"/>
        <note>allosteric activator; ligand shared between dimeric partners</note>
    </ligand>
</feature>
<feature type="binding site" description="in other chain" evidence="15">
    <location>
        <position position="226"/>
    </location>
    <ligand>
        <name>substrate</name>
        <note>ligand shared between dimeric partners</note>
    </ligand>
</feature>
<evidence type="ECO:0000256" key="11">
    <source>
        <dbReference type="ARBA" id="ARBA00022840"/>
    </source>
</evidence>
<keyword evidence="8 15" id="KW-0479">Metal-binding</keyword>
<comment type="subcellular location">
    <subcellularLocation>
        <location evidence="3 15">Cytoplasm</location>
    </subcellularLocation>
</comment>
<evidence type="ECO:0000256" key="13">
    <source>
        <dbReference type="ARBA" id="ARBA00023152"/>
    </source>
</evidence>
<name>A0A0L6JL31_9FIRM</name>
<evidence type="ECO:0000256" key="3">
    <source>
        <dbReference type="ARBA" id="ARBA00004496"/>
    </source>
</evidence>
<dbReference type="InterPro" id="IPR000023">
    <property type="entry name" value="Phosphofructokinase_dom"/>
</dbReference>
<dbReference type="PANTHER" id="PTHR13697:SF4">
    <property type="entry name" value="ATP-DEPENDENT 6-PHOSPHOFRUCTOKINASE"/>
    <property type="match status" value="1"/>
</dbReference>
<dbReference type="Gene3D" id="3.40.50.460">
    <property type="entry name" value="Phosphofructokinase domain"/>
    <property type="match status" value="1"/>
</dbReference>
<evidence type="ECO:0000256" key="1">
    <source>
        <dbReference type="ARBA" id="ARBA00001946"/>
    </source>
</evidence>
<feature type="binding site" description="in other chain" evidence="15">
    <location>
        <begin position="172"/>
        <end position="174"/>
    </location>
    <ligand>
        <name>substrate</name>
        <note>ligand shared between dimeric partners</note>
    </ligand>
</feature>
<dbReference type="InterPro" id="IPR035966">
    <property type="entry name" value="PKF_sf"/>
</dbReference>
<keyword evidence="12 15" id="KW-0460">Magnesium</keyword>
<dbReference type="GO" id="GO:0048029">
    <property type="term" value="F:monosaccharide binding"/>
    <property type="evidence" value="ECO:0007669"/>
    <property type="project" value="TreeGrafter"/>
</dbReference>
<keyword evidence="13 15" id="KW-0324">Glycolysis</keyword>
<dbReference type="PANTHER" id="PTHR13697">
    <property type="entry name" value="PHOSPHOFRUCTOKINASE"/>
    <property type="match status" value="1"/>
</dbReference>
<dbReference type="Pfam" id="PF00365">
    <property type="entry name" value="PFK"/>
    <property type="match status" value="1"/>
</dbReference>
<evidence type="ECO:0000256" key="15">
    <source>
        <dbReference type="HAMAP-Rule" id="MF_00339"/>
    </source>
</evidence>
<protein>
    <recommendedName>
        <fullName evidence="15">ATP-dependent 6-phosphofructokinase</fullName>
        <shortName evidence="15">ATP-PFK</shortName>
        <shortName evidence="15">Phosphofructokinase</shortName>
        <ecNumber evidence="15">2.7.1.11</ecNumber>
    </recommendedName>
    <alternativeName>
        <fullName evidence="15">Phosphohexokinase</fullName>
    </alternativeName>
</protein>
<dbReference type="Proteomes" id="UP000036923">
    <property type="component" value="Unassembled WGS sequence"/>
</dbReference>
<evidence type="ECO:0000313" key="17">
    <source>
        <dbReference type="EMBL" id="KNY26097.1"/>
    </source>
</evidence>
<dbReference type="GO" id="GO:0030388">
    <property type="term" value="P:fructose 1,6-bisphosphate metabolic process"/>
    <property type="evidence" value="ECO:0007669"/>
    <property type="project" value="TreeGrafter"/>
</dbReference>
<dbReference type="UniPathway" id="UPA00109">
    <property type="reaction ID" value="UER00182"/>
</dbReference>
<gene>
    <name evidence="15" type="primary">pfkA</name>
    <name evidence="17" type="ORF">Bccel_1359</name>
</gene>
<evidence type="ECO:0000256" key="7">
    <source>
        <dbReference type="ARBA" id="ARBA00022679"/>
    </source>
</evidence>
<keyword evidence="5 15" id="KW-0963">Cytoplasm</keyword>
<evidence type="ECO:0000259" key="16">
    <source>
        <dbReference type="Pfam" id="PF00365"/>
    </source>
</evidence>
<dbReference type="RefSeq" id="WP_036944273.1">
    <property type="nucleotide sequence ID" value="NZ_JQKC01000027.1"/>
</dbReference>
<dbReference type="HAMAP" id="MF_00339">
    <property type="entry name" value="Phosphofructokinase_I_B1"/>
    <property type="match status" value="1"/>
</dbReference>